<dbReference type="InterPro" id="IPR023214">
    <property type="entry name" value="HAD_sf"/>
</dbReference>
<dbReference type="Proteomes" id="UP000286271">
    <property type="component" value="Unassembled WGS sequence"/>
</dbReference>
<proteinExistence type="predicted"/>
<comment type="caution">
    <text evidence="1">The sequence shown here is derived from an EMBL/GenBank/DDBJ whole genome shotgun (WGS) entry which is preliminary data.</text>
</comment>
<dbReference type="Pfam" id="PF12710">
    <property type="entry name" value="HAD"/>
    <property type="match status" value="1"/>
</dbReference>
<dbReference type="InterPro" id="IPR036412">
    <property type="entry name" value="HAD-like_sf"/>
</dbReference>
<sequence>MNVYDFDKTIYKKDSSIEIYICVIKKRPLILFQCLPTQIKAAWDYKRKKISKEQWKEQYFSFCRYINMDEILDEFIKREIKNIAPWYLKQKKKSDLIISASPEFIVSAFAEKLDIKNVIASKVDKNSGKFVGKNCYGKEKVKRFLEQYPSEKVDEFYSDSKTDYPMAKLAQNAYLIKNKWNFRRKRKWNNLNK</sequence>
<gene>
    <name evidence="1" type="ORF">DW707_02200</name>
</gene>
<reference evidence="1 2" key="1">
    <citation type="submission" date="2018-08" db="EMBL/GenBank/DDBJ databases">
        <title>A genome reference for cultivated species of the human gut microbiota.</title>
        <authorList>
            <person name="Zou Y."/>
            <person name="Xue W."/>
            <person name="Luo G."/>
        </authorList>
    </citation>
    <scope>NUCLEOTIDE SEQUENCE [LARGE SCALE GENOMIC DNA]</scope>
    <source>
        <strain evidence="1 2">AM27-11</strain>
    </source>
</reference>
<evidence type="ECO:0000313" key="1">
    <source>
        <dbReference type="EMBL" id="RHF00037.1"/>
    </source>
</evidence>
<organism evidence="1 2">
    <name type="scientific">Roseburia inulinivorans</name>
    <dbReference type="NCBI Taxonomy" id="360807"/>
    <lineage>
        <taxon>Bacteria</taxon>
        <taxon>Bacillati</taxon>
        <taxon>Bacillota</taxon>
        <taxon>Clostridia</taxon>
        <taxon>Lachnospirales</taxon>
        <taxon>Lachnospiraceae</taxon>
        <taxon>Roseburia</taxon>
    </lineage>
</organism>
<dbReference type="SUPFAM" id="SSF56784">
    <property type="entry name" value="HAD-like"/>
    <property type="match status" value="1"/>
</dbReference>
<evidence type="ECO:0000313" key="2">
    <source>
        <dbReference type="Proteomes" id="UP000286271"/>
    </source>
</evidence>
<dbReference type="RefSeq" id="WP_118929713.1">
    <property type="nucleotide sequence ID" value="NZ_QSKW01000002.1"/>
</dbReference>
<accession>A0A414LYL9</accession>
<dbReference type="Gene3D" id="3.40.50.1000">
    <property type="entry name" value="HAD superfamily/HAD-like"/>
    <property type="match status" value="1"/>
</dbReference>
<dbReference type="NCBIfam" id="TIGR01488">
    <property type="entry name" value="HAD-SF-IB"/>
    <property type="match status" value="1"/>
</dbReference>
<dbReference type="EMBL" id="QSKW01000002">
    <property type="protein sequence ID" value="RHF00037.1"/>
    <property type="molecule type" value="Genomic_DNA"/>
</dbReference>
<name>A0A414LYL9_9FIRM</name>
<protein>
    <submittedName>
        <fullName evidence="1">Phosphoserine phosphatase</fullName>
    </submittedName>
</protein>
<dbReference type="AlphaFoldDB" id="A0A414LYL9"/>
<dbReference type="Gene3D" id="1.20.1440.100">
    <property type="entry name" value="SG protein - dephosphorylation function"/>
    <property type="match status" value="1"/>
</dbReference>